<sequence>MAVAPLLEVPAILVHALKAARLDSMTTNDALLPKHASVISLSTRSTSYRQCTTRVCLG</sequence>
<proteinExistence type="predicted"/>
<gene>
    <name evidence="1" type="ORF">METZ01_LOCUS119418</name>
</gene>
<reference evidence="1" key="1">
    <citation type="submission" date="2018-05" db="EMBL/GenBank/DDBJ databases">
        <authorList>
            <person name="Lanie J.A."/>
            <person name="Ng W.-L."/>
            <person name="Kazmierczak K.M."/>
            <person name="Andrzejewski T.M."/>
            <person name="Davidsen T.M."/>
            <person name="Wayne K.J."/>
            <person name="Tettelin H."/>
            <person name="Glass J.I."/>
            <person name="Rusch D."/>
            <person name="Podicherti R."/>
            <person name="Tsui H.-C.T."/>
            <person name="Winkler M.E."/>
        </authorList>
    </citation>
    <scope>NUCLEOTIDE SEQUENCE</scope>
</reference>
<accession>A0A381XP62</accession>
<dbReference type="EMBL" id="UINC01015887">
    <property type="protein sequence ID" value="SVA66564.1"/>
    <property type="molecule type" value="Genomic_DNA"/>
</dbReference>
<name>A0A381XP62_9ZZZZ</name>
<dbReference type="AlphaFoldDB" id="A0A381XP62"/>
<protein>
    <submittedName>
        <fullName evidence="1">Uncharacterized protein</fullName>
    </submittedName>
</protein>
<organism evidence="1">
    <name type="scientific">marine metagenome</name>
    <dbReference type="NCBI Taxonomy" id="408172"/>
    <lineage>
        <taxon>unclassified sequences</taxon>
        <taxon>metagenomes</taxon>
        <taxon>ecological metagenomes</taxon>
    </lineage>
</organism>
<evidence type="ECO:0000313" key="1">
    <source>
        <dbReference type="EMBL" id="SVA66564.1"/>
    </source>
</evidence>
<feature type="non-terminal residue" evidence="1">
    <location>
        <position position="58"/>
    </location>
</feature>